<sequence length="195" mass="22310">IFFLLQTTVQSFIVVGASMKPTFEQGQRLLVNKAVYRFREPQRGDVIVFHPPHNQRDDYVKRIIAIPDDTVKIEQGVVYVNGSELTEPYINTEKPATYSLNQQTIRANNYFVLGDNRRNSNDSHNGWTVKDRDIIGKAWLSIWPPNQWGVVAHYPLQEQLPSTELFPQLPQAEMNHGWSTMGTSVGNSRLLQLSD</sequence>
<gene>
    <name evidence="7" type="ORF">S03H2_56355</name>
</gene>
<dbReference type="AlphaFoldDB" id="X1IXN1"/>
<dbReference type="GO" id="GO:0006465">
    <property type="term" value="P:signal peptide processing"/>
    <property type="evidence" value="ECO:0007669"/>
    <property type="project" value="InterPro"/>
</dbReference>
<dbReference type="PANTHER" id="PTHR43390">
    <property type="entry name" value="SIGNAL PEPTIDASE I"/>
    <property type="match status" value="1"/>
</dbReference>
<dbReference type="GO" id="GO:0016020">
    <property type="term" value="C:membrane"/>
    <property type="evidence" value="ECO:0007669"/>
    <property type="project" value="InterPro"/>
</dbReference>
<evidence type="ECO:0000256" key="1">
    <source>
        <dbReference type="ARBA" id="ARBA00000677"/>
    </source>
</evidence>
<name>X1IXN1_9ZZZZ</name>
<feature type="non-terminal residue" evidence="7">
    <location>
        <position position="1"/>
    </location>
</feature>
<dbReference type="PRINTS" id="PR00727">
    <property type="entry name" value="LEADERPTASE"/>
</dbReference>
<comment type="similarity">
    <text evidence="2">Belongs to the peptidase S26 family.</text>
</comment>
<dbReference type="CDD" id="cd06530">
    <property type="entry name" value="S26_SPase_I"/>
    <property type="match status" value="1"/>
</dbReference>
<dbReference type="EC" id="3.4.21.89" evidence="3"/>
<dbReference type="InterPro" id="IPR019758">
    <property type="entry name" value="Pept_S26A_signal_pept_1_CS"/>
</dbReference>
<dbReference type="InterPro" id="IPR036286">
    <property type="entry name" value="LexA/Signal_pep-like_sf"/>
</dbReference>
<dbReference type="NCBIfam" id="TIGR02227">
    <property type="entry name" value="sigpep_I_bact"/>
    <property type="match status" value="1"/>
</dbReference>
<dbReference type="Pfam" id="PF10502">
    <property type="entry name" value="Peptidase_S26"/>
    <property type="match status" value="1"/>
</dbReference>
<organism evidence="7">
    <name type="scientific">marine sediment metagenome</name>
    <dbReference type="NCBI Taxonomy" id="412755"/>
    <lineage>
        <taxon>unclassified sequences</taxon>
        <taxon>metagenomes</taxon>
        <taxon>ecological metagenomes</taxon>
    </lineage>
</organism>
<dbReference type="PANTHER" id="PTHR43390:SF1">
    <property type="entry name" value="CHLOROPLAST PROCESSING PEPTIDASE"/>
    <property type="match status" value="1"/>
</dbReference>
<evidence type="ECO:0000256" key="3">
    <source>
        <dbReference type="ARBA" id="ARBA00013208"/>
    </source>
</evidence>
<dbReference type="InterPro" id="IPR019756">
    <property type="entry name" value="Pept_S26A_signal_pept_1_Ser-AS"/>
</dbReference>
<comment type="catalytic activity">
    <reaction evidence="1">
        <text>Cleavage of hydrophobic, N-terminal signal or leader sequences from secreted and periplasmic proteins.</text>
        <dbReference type="EC" id="3.4.21.89"/>
    </reaction>
</comment>
<dbReference type="GO" id="GO:0004252">
    <property type="term" value="F:serine-type endopeptidase activity"/>
    <property type="evidence" value="ECO:0007669"/>
    <property type="project" value="InterPro"/>
</dbReference>
<evidence type="ECO:0000256" key="4">
    <source>
        <dbReference type="ARBA" id="ARBA00022670"/>
    </source>
</evidence>
<evidence type="ECO:0000259" key="6">
    <source>
        <dbReference type="Pfam" id="PF10502"/>
    </source>
</evidence>
<dbReference type="InterPro" id="IPR000223">
    <property type="entry name" value="Pept_S26A_signal_pept_1"/>
</dbReference>
<keyword evidence="4" id="KW-0645">Protease</keyword>
<dbReference type="InterPro" id="IPR019533">
    <property type="entry name" value="Peptidase_S26"/>
</dbReference>
<dbReference type="GO" id="GO:0009003">
    <property type="term" value="F:signal peptidase activity"/>
    <property type="evidence" value="ECO:0007669"/>
    <property type="project" value="UniProtKB-EC"/>
</dbReference>
<evidence type="ECO:0000313" key="7">
    <source>
        <dbReference type="EMBL" id="GAH87226.1"/>
    </source>
</evidence>
<dbReference type="PROSITE" id="PS00501">
    <property type="entry name" value="SPASE_I_1"/>
    <property type="match status" value="1"/>
</dbReference>
<dbReference type="SUPFAM" id="SSF51306">
    <property type="entry name" value="LexA/Signal peptidase"/>
    <property type="match status" value="1"/>
</dbReference>
<keyword evidence="5" id="KW-0378">Hydrolase</keyword>
<accession>X1IXN1</accession>
<proteinExistence type="inferred from homology"/>
<dbReference type="PROSITE" id="PS00761">
    <property type="entry name" value="SPASE_I_3"/>
    <property type="match status" value="1"/>
</dbReference>
<dbReference type="EMBL" id="BARU01036040">
    <property type="protein sequence ID" value="GAH87226.1"/>
    <property type="molecule type" value="Genomic_DNA"/>
</dbReference>
<feature type="domain" description="Peptidase S26" evidence="6">
    <location>
        <begin position="2"/>
        <end position="143"/>
    </location>
</feature>
<evidence type="ECO:0000256" key="5">
    <source>
        <dbReference type="ARBA" id="ARBA00022801"/>
    </source>
</evidence>
<reference evidence="7" key="1">
    <citation type="journal article" date="2014" name="Front. Microbiol.">
        <title>High frequency of phylogenetically diverse reductive dehalogenase-homologous genes in deep subseafloor sedimentary metagenomes.</title>
        <authorList>
            <person name="Kawai M."/>
            <person name="Futagami T."/>
            <person name="Toyoda A."/>
            <person name="Takaki Y."/>
            <person name="Nishi S."/>
            <person name="Hori S."/>
            <person name="Arai W."/>
            <person name="Tsubouchi T."/>
            <person name="Morono Y."/>
            <person name="Uchiyama I."/>
            <person name="Ito T."/>
            <person name="Fujiyama A."/>
            <person name="Inagaki F."/>
            <person name="Takami H."/>
        </authorList>
    </citation>
    <scope>NUCLEOTIDE SEQUENCE</scope>
    <source>
        <strain evidence="7">Expedition CK06-06</strain>
    </source>
</reference>
<dbReference type="Gene3D" id="2.10.109.10">
    <property type="entry name" value="Umud Fragment, subunit A"/>
    <property type="match status" value="1"/>
</dbReference>
<evidence type="ECO:0000256" key="2">
    <source>
        <dbReference type="ARBA" id="ARBA00009370"/>
    </source>
</evidence>
<comment type="caution">
    <text evidence="7">The sequence shown here is derived from an EMBL/GenBank/DDBJ whole genome shotgun (WGS) entry which is preliminary data.</text>
</comment>
<protein>
    <recommendedName>
        <fullName evidence="3">signal peptidase I</fullName>
        <ecNumber evidence="3">3.4.21.89</ecNumber>
    </recommendedName>
</protein>